<evidence type="ECO:0000256" key="5">
    <source>
        <dbReference type="ARBA" id="ARBA00022490"/>
    </source>
</evidence>
<feature type="domain" description="AP complex mu/sigma subunit" evidence="13">
    <location>
        <begin position="60"/>
        <end position="170"/>
    </location>
</feature>
<evidence type="ECO:0000256" key="3">
    <source>
        <dbReference type="ARBA" id="ARBA00011775"/>
    </source>
</evidence>
<keyword evidence="5 12" id="KW-0963">Cytoplasm</keyword>
<evidence type="ECO:0000256" key="2">
    <source>
        <dbReference type="ARBA" id="ARBA00006972"/>
    </source>
</evidence>
<dbReference type="Proteomes" id="UP000262825">
    <property type="component" value="Unassembled WGS sequence"/>
</dbReference>
<dbReference type="EMBL" id="UFAJ01000104">
    <property type="protein sequence ID" value="SSD59188.1"/>
    <property type="molecule type" value="Genomic_DNA"/>
</dbReference>
<dbReference type="PANTHER" id="PTHR11043:SF0">
    <property type="entry name" value="COATOMER SUBUNIT ZETA"/>
    <property type="match status" value="1"/>
</dbReference>
<protein>
    <recommendedName>
        <fullName evidence="12">Coatomer subunit zeta</fullName>
    </recommendedName>
</protein>
<dbReference type="Gene3D" id="3.30.450.60">
    <property type="match status" value="1"/>
</dbReference>
<evidence type="ECO:0000256" key="7">
    <source>
        <dbReference type="ARBA" id="ARBA00022927"/>
    </source>
</evidence>
<comment type="similarity">
    <text evidence="2 12">Belongs to the adaptor complexes small subunit family.</text>
</comment>
<evidence type="ECO:0000256" key="9">
    <source>
        <dbReference type="ARBA" id="ARBA00023136"/>
    </source>
</evidence>
<name>A0A376B3C1_9ASCO</name>
<evidence type="ECO:0000256" key="6">
    <source>
        <dbReference type="ARBA" id="ARBA00022892"/>
    </source>
</evidence>
<dbReference type="InterPro" id="IPR011012">
    <property type="entry name" value="Longin-like_dom_sf"/>
</dbReference>
<evidence type="ECO:0000313" key="15">
    <source>
        <dbReference type="Proteomes" id="UP000262825"/>
    </source>
</evidence>
<comment type="subcellular location">
    <subcellularLocation>
        <location evidence="12">Cytoplasm</location>
    </subcellularLocation>
    <subcellularLocation>
        <location evidence="1 12">Golgi apparatus membrane</location>
        <topology evidence="1 12">Peripheral membrane protein</topology>
        <orientation evidence="1 12">Cytoplasmic side</orientation>
    </subcellularLocation>
    <subcellularLocation>
        <location evidence="12">Cytoplasmic vesicle</location>
        <location evidence="12">COPI-coated vesicle membrane</location>
        <topology evidence="12">Peripheral membrane protein</topology>
        <orientation evidence="12">Cytoplasmic side</orientation>
    </subcellularLocation>
</comment>
<dbReference type="OrthoDB" id="10249988at2759"/>
<accession>A0A376B3C1</accession>
<evidence type="ECO:0000256" key="10">
    <source>
        <dbReference type="ARBA" id="ARBA00023329"/>
    </source>
</evidence>
<dbReference type="SUPFAM" id="SSF64356">
    <property type="entry name" value="SNARE-like"/>
    <property type="match status" value="1"/>
</dbReference>
<keyword evidence="8 12" id="KW-0333">Golgi apparatus</keyword>
<keyword evidence="7 12" id="KW-0653">Protein transport</keyword>
<gene>
    <name evidence="14" type="ORF">SCODWIG_00949</name>
</gene>
<evidence type="ECO:0000256" key="11">
    <source>
        <dbReference type="ARBA" id="ARBA00045555"/>
    </source>
</evidence>
<evidence type="ECO:0000256" key="1">
    <source>
        <dbReference type="ARBA" id="ARBA00004255"/>
    </source>
</evidence>
<dbReference type="GO" id="GO:0000139">
    <property type="term" value="C:Golgi membrane"/>
    <property type="evidence" value="ECO:0007669"/>
    <property type="project" value="UniProtKB-SubCell"/>
</dbReference>
<dbReference type="Pfam" id="PF01217">
    <property type="entry name" value="Clat_adaptor_s"/>
    <property type="match status" value="1"/>
</dbReference>
<comment type="subunit">
    <text evidence="3 12">Oligomeric complex that consists of at least the alpha, beta, beta', gamma, delta, epsilon and zeta subunits.</text>
</comment>
<reference evidence="15" key="1">
    <citation type="submission" date="2018-06" db="EMBL/GenBank/DDBJ databases">
        <authorList>
            <person name="Guldener U."/>
        </authorList>
    </citation>
    <scope>NUCLEOTIDE SEQUENCE [LARGE SCALE GENOMIC DNA]</scope>
    <source>
        <strain evidence="15">UTAD17</strain>
    </source>
</reference>
<dbReference type="PANTHER" id="PTHR11043">
    <property type="entry name" value="ZETA-COAT PROTEIN"/>
    <property type="match status" value="1"/>
</dbReference>
<dbReference type="GO" id="GO:0006890">
    <property type="term" value="P:retrograde vesicle-mediated transport, Golgi to endoplasmic reticulum"/>
    <property type="evidence" value="ECO:0007669"/>
    <property type="project" value="UniProtKB-UniRule"/>
</dbReference>
<keyword evidence="15" id="KW-1185">Reference proteome</keyword>
<keyword evidence="6 12" id="KW-0931">ER-Golgi transport</keyword>
<dbReference type="GO" id="GO:0006891">
    <property type="term" value="P:intra-Golgi vesicle-mediated transport"/>
    <property type="evidence" value="ECO:0007669"/>
    <property type="project" value="TreeGrafter"/>
</dbReference>
<evidence type="ECO:0000256" key="4">
    <source>
        <dbReference type="ARBA" id="ARBA00022448"/>
    </source>
</evidence>
<organism evidence="14 15">
    <name type="scientific">Saccharomycodes ludwigii</name>
    <dbReference type="NCBI Taxonomy" id="36035"/>
    <lineage>
        <taxon>Eukaryota</taxon>
        <taxon>Fungi</taxon>
        <taxon>Dikarya</taxon>
        <taxon>Ascomycota</taxon>
        <taxon>Saccharomycotina</taxon>
        <taxon>Saccharomycetes</taxon>
        <taxon>Saccharomycodales</taxon>
        <taxon>Saccharomycodaceae</taxon>
        <taxon>Saccharomycodes</taxon>
    </lineage>
</organism>
<proteinExistence type="inferred from homology"/>
<evidence type="ECO:0000256" key="12">
    <source>
        <dbReference type="RuleBase" id="RU366053"/>
    </source>
</evidence>
<keyword evidence="9 12" id="KW-0472">Membrane</keyword>
<dbReference type="InterPro" id="IPR039652">
    <property type="entry name" value="Coatomer_zeta"/>
</dbReference>
<comment type="function">
    <text evidence="11">The coatomer is a cytosolic protein complex that binds to dilysine motifs and reversibly associates with Golgi non-clathrin-coated vesicles, which further mediate biosynthetic protein transport from the ER, via the Golgi up to the trans Golgi network. Coatomer complex is required for budding from Golgi membranes, and is essential for the retrograde Golgi-to-ER transport of dilysine-tagged proteins. The zeta subunit may be involved in regulating the coat assembly and, hence, the rate of biosynthetic protein transport due to its association-dissociation properties with the coatomer complex.</text>
</comment>
<dbReference type="FunFam" id="3.30.450.60:FF:000013">
    <property type="entry name" value="Coatomer subunit zeta"/>
    <property type="match status" value="1"/>
</dbReference>
<keyword evidence="10 12" id="KW-0968">Cytoplasmic vesicle</keyword>
<dbReference type="GO" id="GO:0030126">
    <property type="term" value="C:COPI vesicle coat"/>
    <property type="evidence" value="ECO:0007669"/>
    <property type="project" value="UniProtKB-UniRule"/>
</dbReference>
<evidence type="ECO:0000259" key="13">
    <source>
        <dbReference type="Pfam" id="PF01217"/>
    </source>
</evidence>
<dbReference type="VEuPathDB" id="FungiDB:SCODWIG_00949"/>
<dbReference type="GO" id="GO:0006886">
    <property type="term" value="P:intracellular protein transport"/>
    <property type="evidence" value="ECO:0007669"/>
    <property type="project" value="TreeGrafter"/>
</dbReference>
<keyword evidence="4 12" id="KW-0813">Transport</keyword>
<dbReference type="InterPro" id="IPR022775">
    <property type="entry name" value="AP_mu_sigma_su"/>
</dbReference>
<evidence type="ECO:0000313" key="14">
    <source>
        <dbReference type="EMBL" id="SSD59188.1"/>
    </source>
</evidence>
<sequence length="208" mass="23508">MTTPTLYTVSSYLILDSKGNRIYTKYFNPPFSNKDSIITKKNNTNGEDEEEYNTGLQTNLKKQITFEKNLFKKTHKTDSDIIIFEDKIIIYKEYADVSLYLVSSDLEVNECLLQLTFDGIKDALELILDNGLDKNNIQEHFDMCCLAIDESIDDGIVLEYDGATIASRVTSPPTKDSAHINIDLSEKGLLSAWGFAKSKLAERLQQGL</sequence>
<dbReference type="AlphaFoldDB" id="A0A376B3C1"/>
<evidence type="ECO:0000256" key="8">
    <source>
        <dbReference type="ARBA" id="ARBA00023034"/>
    </source>
</evidence>